<sequence length="127" mass="14238">MIKDEAYLNSLSEQIIGCAYAVGNSLGYGFLEKVYENAIAHELVKSGLDVSRQQPIKVYYDGVDVGDYFADLVVDDEIIIELKAVKNIDSIHLAQCLNYLKATQKKLGLLINFGHNRVEVKRVVNNF</sequence>
<dbReference type="OrthoDB" id="9798792at2"/>
<evidence type="ECO:0000313" key="2">
    <source>
        <dbReference type="Proteomes" id="UP000199409"/>
    </source>
</evidence>
<dbReference type="Proteomes" id="UP000199409">
    <property type="component" value="Unassembled WGS sequence"/>
</dbReference>
<accession>A0A1H4BAY8</accession>
<gene>
    <name evidence="1" type="ORF">SAMN05660420_02112</name>
</gene>
<dbReference type="RefSeq" id="WP_092347943.1">
    <property type="nucleotide sequence ID" value="NZ_FNQN01000006.1"/>
</dbReference>
<dbReference type="AlphaFoldDB" id="A0A1H4BAY8"/>
<name>A0A1H4BAY8_9BACT</name>
<dbReference type="NCBIfam" id="TIGR04256">
    <property type="entry name" value="GxxExxY"/>
    <property type="match status" value="1"/>
</dbReference>
<keyword evidence="2" id="KW-1185">Reference proteome</keyword>
<dbReference type="EMBL" id="FNQN01000006">
    <property type="protein sequence ID" value="SEA45300.1"/>
    <property type="molecule type" value="Genomic_DNA"/>
</dbReference>
<organism evidence="1 2">
    <name type="scientific">Desulfuromusa kysingii</name>
    <dbReference type="NCBI Taxonomy" id="37625"/>
    <lineage>
        <taxon>Bacteria</taxon>
        <taxon>Pseudomonadati</taxon>
        <taxon>Thermodesulfobacteriota</taxon>
        <taxon>Desulfuromonadia</taxon>
        <taxon>Desulfuromonadales</taxon>
        <taxon>Geopsychrobacteraceae</taxon>
        <taxon>Desulfuromusa</taxon>
    </lineage>
</organism>
<proteinExistence type="predicted"/>
<dbReference type="Pfam" id="PF13366">
    <property type="entry name" value="PDDEXK_3"/>
    <property type="match status" value="1"/>
</dbReference>
<reference evidence="1 2" key="1">
    <citation type="submission" date="2016-10" db="EMBL/GenBank/DDBJ databases">
        <authorList>
            <person name="de Groot N.N."/>
        </authorList>
    </citation>
    <scope>NUCLEOTIDE SEQUENCE [LARGE SCALE GENOMIC DNA]</scope>
    <source>
        <strain evidence="1 2">DSM 7343</strain>
    </source>
</reference>
<evidence type="ECO:0000313" key="1">
    <source>
        <dbReference type="EMBL" id="SEA45300.1"/>
    </source>
</evidence>
<dbReference type="InterPro" id="IPR026350">
    <property type="entry name" value="GxxExxY"/>
</dbReference>
<dbReference type="STRING" id="37625.SAMN05660420_02112"/>
<protein>
    <submittedName>
        <fullName evidence="1">GxxExxY protein</fullName>
    </submittedName>
</protein>